<evidence type="ECO:0000256" key="6">
    <source>
        <dbReference type="SAM" id="Phobius"/>
    </source>
</evidence>
<dbReference type="InterPro" id="IPR037185">
    <property type="entry name" value="EmrE-like"/>
</dbReference>
<evidence type="ECO:0000256" key="3">
    <source>
        <dbReference type="ARBA" id="ARBA00022692"/>
    </source>
</evidence>
<dbReference type="RefSeq" id="WP_160959914.1">
    <property type="nucleotide sequence ID" value="NZ_WVUD01000009.1"/>
</dbReference>
<reference evidence="8 9" key="1">
    <citation type="submission" date="2020-01" db="EMBL/GenBank/DDBJ databases">
        <title>Genome sequence of Desulfovibrio aerotolerans DSM 16695(T).</title>
        <authorList>
            <person name="Karnachuk O."/>
            <person name="Avakyan M."/>
            <person name="Mardanov A."/>
            <person name="Kadnikov V."/>
            <person name="Ravin N."/>
        </authorList>
    </citation>
    <scope>NUCLEOTIDE SEQUENCE [LARGE SCALE GENOMIC DNA]</scope>
    <source>
        <strain evidence="8 9">DSM 16695</strain>
    </source>
</reference>
<feature type="transmembrane region" description="Helical" evidence="6">
    <location>
        <begin position="271"/>
        <end position="288"/>
    </location>
</feature>
<evidence type="ECO:0000259" key="7">
    <source>
        <dbReference type="Pfam" id="PF00892"/>
    </source>
</evidence>
<dbReference type="Gene3D" id="1.10.3730.20">
    <property type="match status" value="1"/>
</dbReference>
<dbReference type="Pfam" id="PF00892">
    <property type="entry name" value="EamA"/>
    <property type="match status" value="2"/>
</dbReference>
<dbReference type="InterPro" id="IPR050638">
    <property type="entry name" value="AA-Vitamin_Transporters"/>
</dbReference>
<sequence>MTHIYCKLIGSAVLWGGTWVAGRLLAASMGPFSAAFLRFALASVFLFFLTARVEGRFPRLSRRELPWLLTLAATGIFAYNALFFAGLRTVPAGRAALIVACIPSVVALFSGLLFREAFPPRKLAGIALSFGGVGVIVSGGDVAALFAKGLSTGDLCIFGCVAAWAAYTLAGKKAMERIAPYSAVTWSCILGALMLLPPALAMGLTRDVAAAPPTAWGLVAFFGILATGFGFSWYYEGVKALGPTKAGVFINLVPVVAVFLGWLLLGEPLSPTLALGGGLVLAGVWLTNRQGQKGQRAALKTR</sequence>
<keyword evidence="5 6" id="KW-0472">Membrane</keyword>
<evidence type="ECO:0000256" key="1">
    <source>
        <dbReference type="ARBA" id="ARBA00004141"/>
    </source>
</evidence>
<accession>A0A7C9IKG7</accession>
<keyword evidence="9" id="KW-1185">Reference proteome</keyword>
<name>A0A7C9IKG7_9BACT</name>
<dbReference type="PANTHER" id="PTHR32322:SF2">
    <property type="entry name" value="EAMA DOMAIN-CONTAINING PROTEIN"/>
    <property type="match status" value="1"/>
</dbReference>
<dbReference type="PANTHER" id="PTHR32322">
    <property type="entry name" value="INNER MEMBRANE TRANSPORTER"/>
    <property type="match status" value="1"/>
</dbReference>
<feature type="transmembrane region" description="Helical" evidence="6">
    <location>
        <begin position="215"/>
        <end position="234"/>
    </location>
</feature>
<feature type="transmembrane region" description="Helical" evidence="6">
    <location>
        <begin position="246"/>
        <end position="265"/>
    </location>
</feature>
<feature type="transmembrane region" description="Helical" evidence="6">
    <location>
        <begin position="93"/>
        <end position="114"/>
    </location>
</feature>
<dbReference type="OrthoDB" id="5186724at2"/>
<organism evidence="8 9">
    <name type="scientific">Solidesulfovibrio aerotolerans</name>
    <dbReference type="NCBI Taxonomy" id="295255"/>
    <lineage>
        <taxon>Bacteria</taxon>
        <taxon>Pseudomonadati</taxon>
        <taxon>Thermodesulfobacteriota</taxon>
        <taxon>Desulfovibrionia</taxon>
        <taxon>Desulfovibrionales</taxon>
        <taxon>Desulfovibrionaceae</taxon>
        <taxon>Solidesulfovibrio</taxon>
    </lineage>
</organism>
<dbReference type="EMBL" id="WVUD01000009">
    <property type="protein sequence ID" value="MYL82941.1"/>
    <property type="molecule type" value="Genomic_DNA"/>
</dbReference>
<keyword evidence="4 6" id="KW-1133">Transmembrane helix</keyword>
<protein>
    <submittedName>
        <fullName evidence="8">EamA family transporter</fullName>
    </submittedName>
</protein>
<dbReference type="InterPro" id="IPR000620">
    <property type="entry name" value="EamA_dom"/>
</dbReference>
<evidence type="ECO:0000256" key="4">
    <source>
        <dbReference type="ARBA" id="ARBA00022989"/>
    </source>
</evidence>
<dbReference type="SUPFAM" id="SSF103481">
    <property type="entry name" value="Multidrug resistance efflux transporter EmrE"/>
    <property type="match status" value="2"/>
</dbReference>
<feature type="domain" description="EamA" evidence="7">
    <location>
        <begin position="6"/>
        <end position="137"/>
    </location>
</feature>
<comment type="subcellular location">
    <subcellularLocation>
        <location evidence="1">Membrane</location>
        <topology evidence="1">Multi-pass membrane protein</topology>
    </subcellularLocation>
</comment>
<comment type="caution">
    <text evidence="8">The sequence shown here is derived from an EMBL/GenBank/DDBJ whole genome shotgun (WGS) entry which is preliminary data.</text>
</comment>
<feature type="transmembrane region" description="Helical" evidence="6">
    <location>
        <begin position="126"/>
        <end position="146"/>
    </location>
</feature>
<dbReference type="GO" id="GO:0016020">
    <property type="term" value="C:membrane"/>
    <property type="evidence" value="ECO:0007669"/>
    <property type="project" value="UniProtKB-SubCell"/>
</dbReference>
<feature type="domain" description="EamA" evidence="7">
    <location>
        <begin position="152"/>
        <end position="288"/>
    </location>
</feature>
<proteinExistence type="inferred from homology"/>
<dbReference type="AlphaFoldDB" id="A0A7C9IKG7"/>
<feature type="transmembrane region" description="Helical" evidence="6">
    <location>
        <begin position="183"/>
        <end position="203"/>
    </location>
</feature>
<comment type="similarity">
    <text evidence="2">Belongs to the EamA transporter family.</text>
</comment>
<evidence type="ECO:0000313" key="9">
    <source>
        <dbReference type="Proteomes" id="UP000482487"/>
    </source>
</evidence>
<evidence type="ECO:0000256" key="5">
    <source>
        <dbReference type="ARBA" id="ARBA00023136"/>
    </source>
</evidence>
<feature type="transmembrane region" description="Helical" evidence="6">
    <location>
        <begin position="65"/>
        <end position="87"/>
    </location>
</feature>
<feature type="transmembrane region" description="Helical" evidence="6">
    <location>
        <begin position="36"/>
        <end position="53"/>
    </location>
</feature>
<keyword evidence="3 6" id="KW-0812">Transmembrane</keyword>
<gene>
    <name evidence="8" type="ORF">GTA51_07305</name>
</gene>
<evidence type="ECO:0000313" key="8">
    <source>
        <dbReference type="EMBL" id="MYL82941.1"/>
    </source>
</evidence>
<feature type="transmembrane region" description="Helical" evidence="6">
    <location>
        <begin position="152"/>
        <end position="171"/>
    </location>
</feature>
<evidence type="ECO:0000256" key="2">
    <source>
        <dbReference type="ARBA" id="ARBA00007362"/>
    </source>
</evidence>
<dbReference type="Proteomes" id="UP000482487">
    <property type="component" value="Unassembled WGS sequence"/>
</dbReference>